<dbReference type="RefSeq" id="WP_104565125.1">
    <property type="nucleotide sequence ID" value="NZ_CATVXE010000028.1"/>
</dbReference>
<dbReference type="GO" id="GO:0016747">
    <property type="term" value="F:acyltransferase activity, transferring groups other than amino-acyl groups"/>
    <property type="evidence" value="ECO:0007669"/>
    <property type="project" value="InterPro"/>
</dbReference>
<evidence type="ECO:0000259" key="1">
    <source>
        <dbReference type="PROSITE" id="PS51186"/>
    </source>
</evidence>
<name>A0AAD2B1H7_9RALS</name>
<dbReference type="InterPro" id="IPR016181">
    <property type="entry name" value="Acyl_CoA_acyltransferase"/>
</dbReference>
<dbReference type="CDD" id="cd04301">
    <property type="entry name" value="NAT_SF"/>
    <property type="match status" value="1"/>
</dbReference>
<dbReference type="EC" id="2.3.1.-" evidence="2"/>
<dbReference type="PROSITE" id="PS51186">
    <property type="entry name" value="GNAT"/>
    <property type="match status" value="1"/>
</dbReference>
<evidence type="ECO:0000313" key="2">
    <source>
        <dbReference type="EMBL" id="CAJ0696283.1"/>
    </source>
</evidence>
<sequence>MLIRAFHSSDAPGLRAVFHSAVHGLAASHYRPDQLDAWAPASYDAAGWAQRMCRIQPFVVEIDGHPVAYADLQPDGLIDHFFVAASHARQGIGQQLMRHIVSLAGQRGLAHLHAYVSLAAEPFFVRNGFVIRQRQTVAVRGVALDNAWMVRVVRGDPGSVIKE</sequence>
<evidence type="ECO:0000313" key="5">
    <source>
        <dbReference type="Proteomes" id="UP001190452"/>
    </source>
</evidence>
<dbReference type="Proteomes" id="UP001190002">
    <property type="component" value="Unassembled WGS sequence"/>
</dbReference>
<dbReference type="InterPro" id="IPR052564">
    <property type="entry name" value="N-acetyltrans/Recomb-assoc"/>
</dbReference>
<dbReference type="EMBL" id="CAUDKV010000018">
    <property type="protein sequence ID" value="CAJ0887179.1"/>
    <property type="molecule type" value="Genomic_DNA"/>
</dbReference>
<gene>
    <name evidence="2" type="primary">yafP</name>
    <name evidence="3" type="ORF">R77569_03782</name>
    <name evidence="2" type="ORF">R77591_04562</name>
</gene>
<dbReference type="Gene3D" id="3.40.630.30">
    <property type="match status" value="1"/>
</dbReference>
<dbReference type="EMBL" id="CATVXE010000028">
    <property type="protein sequence ID" value="CAJ0696283.1"/>
    <property type="molecule type" value="Genomic_DNA"/>
</dbReference>
<dbReference type="PANTHER" id="PTHR43451:SF1">
    <property type="entry name" value="ACETYLTRANSFERASE"/>
    <property type="match status" value="1"/>
</dbReference>
<dbReference type="AlphaFoldDB" id="A0AAD2B1H7"/>
<reference evidence="2 5" key="1">
    <citation type="submission" date="2023-07" db="EMBL/GenBank/DDBJ databases">
        <authorList>
            <person name="Peeters C."/>
        </authorList>
    </citation>
    <scope>NUCLEOTIDE SEQUENCE</scope>
    <source>
        <strain evidence="3 5">R-77569</strain>
        <strain evidence="2">R-77591</strain>
    </source>
</reference>
<feature type="domain" description="N-acetyltransferase" evidence="1">
    <location>
        <begin position="1"/>
        <end position="154"/>
    </location>
</feature>
<dbReference type="Pfam" id="PF13673">
    <property type="entry name" value="Acetyltransf_10"/>
    <property type="match status" value="1"/>
</dbReference>
<accession>A0AAD2B1H7</accession>
<organism evidence="2 4">
    <name type="scientific">Ralstonia mannitolilytica</name>
    <dbReference type="NCBI Taxonomy" id="105219"/>
    <lineage>
        <taxon>Bacteria</taxon>
        <taxon>Pseudomonadati</taxon>
        <taxon>Pseudomonadota</taxon>
        <taxon>Betaproteobacteria</taxon>
        <taxon>Burkholderiales</taxon>
        <taxon>Burkholderiaceae</taxon>
        <taxon>Ralstonia</taxon>
    </lineage>
</organism>
<dbReference type="PANTHER" id="PTHR43451">
    <property type="entry name" value="ACETYLTRANSFERASE (GNAT) FAMILY PROTEIN"/>
    <property type="match status" value="1"/>
</dbReference>
<keyword evidence="2" id="KW-0012">Acyltransferase</keyword>
<dbReference type="SUPFAM" id="SSF55729">
    <property type="entry name" value="Acyl-CoA N-acyltransferases (Nat)"/>
    <property type="match status" value="1"/>
</dbReference>
<evidence type="ECO:0000313" key="4">
    <source>
        <dbReference type="Proteomes" id="UP001190002"/>
    </source>
</evidence>
<dbReference type="Proteomes" id="UP001190452">
    <property type="component" value="Unassembled WGS sequence"/>
</dbReference>
<keyword evidence="2" id="KW-0808">Transferase</keyword>
<evidence type="ECO:0000313" key="3">
    <source>
        <dbReference type="EMBL" id="CAJ0887179.1"/>
    </source>
</evidence>
<protein>
    <submittedName>
        <fullName evidence="2">N-acetyltransferase YafP</fullName>
        <ecNumber evidence="2">2.3.1.-</ecNumber>
    </submittedName>
</protein>
<dbReference type="InterPro" id="IPR000182">
    <property type="entry name" value="GNAT_dom"/>
</dbReference>
<proteinExistence type="predicted"/>
<comment type="caution">
    <text evidence="2">The sequence shown here is derived from an EMBL/GenBank/DDBJ whole genome shotgun (WGS) entry which is preliminary data.</text>
</comment>
<keyword evidence="5" id="KW-1185">Reference proteome</keyword>